<evidence type="ECO:0000313" key="1">
    <source>
        <dbReference type="EMBL" id="KAK6358917.1"/>
    </source>
</evidence>
<sequence length="80" mass="8513">MHFAHVDRRGKISCSSAAIYPVVANHWLGVLPNHGIIETMMLGIIDSAAYEIRRQTAAAADTACYLVLTAARGKGAATDT</sequence>
<protein>
    <submittedName>
        <fullName evidence="1">Uncharacterized protein</fullName>
    </submittedName>
</protein>
<evidence type="ECO:0000313" key="2">
    <source>
        <dbReference type="Proteomes" id="UP001375240"/>
    </source>
</evidence>
<dbReference type="Proteomes" id="UP001375240">
    <property type="component" value="Unassembled WGS sequence"/>
</dbReference>
<dbReference type="EMBL" id="JAVHNQ010000001">
    <property type="protein sequence ID" value="KAK6358917.1"/>
    <property type="molecule type" value="Genomic_DNA"/>
</dbReference>
<organism evidence="1 2">
    <name type="scientific">Orbilia brochopaga</name>
    <dbReference type="NCBI Taxonomy" id="3140254"/>
    <lineage>
        <taxon>Eukaryota</taxon>
        <taxon>Fungi</taxon>
        <taxon>Dikarya</taxon>
        <taxon>Ascomycota</taxon>
        <taxon>Pezizomycotina</taxon>
        <taxon>Orbiliomycetes</taxon>
        <taxon>Orbiliales</taxon>
        <taxon>Orbiliaceae</taxon>
        <taxon>Orbilia</taxon>
    </lineage>
</organism>
<name>A0AAV9VAA1_9PEZI</name>
<keyword evidence="2" id="KW-1185">Reference proteome</keyword>
<reference evidence="1 2" key="1">
    <citation type="submission" date="2019-10" db="EMBL/GenBank/DDBJ databases">
        <authorList>
            <person name="Palmer J.M."/>
        </authorList>
    </citation>
    <scope>NUCLEOTIDE SEQUENCE [LARGE SCALE GENOMIC DNA]</scope>
    <source>
        <strain evidence="1 2">TWF696</strain>
    </source>
</reference>
<accession>A0AAV9VAA1</accession>
<comment type="caution">
    <text evidence="1">The sequence shown here is derived from an EMBL/GenBank/DDBJ whole genome shotgun (WGS) entry which is preliminary data.</text>
</comment>
<dbReference type="AlphaFoldDB" id="A0AAV9VAA1"/>
<proteinExistence type="predicted"/>
<gene>
    <name evidence="1" type="ORF">TWF696_000092</name>
</gene>